<dbReference type="EMBL" id="RCZE01000001">
    <property type="protein sequence ID" value="TPG81756.1"/>
    <property type="molecule type" value="Genomic_DNA"/>
</dbReference>
<dbReference type="Proteomes" id="UP000317933">
    <property type="component" value="Unassembled WGS sequence"/>
</dbReference>
<dbReference type="RefSeq" id="WP_140664991.1">
    <property type="nucleotide sequence ID" value="NZ_RCZE01000001.1"/>
</dbReference>
<reference evidence="1 2" key="1">
    <citation type="journal article" date="2019" name="Environ. Microbiol.">
        <title>Species interactions and distinct microbial communities in high Arctic permafrost affected cryosols are associated with the CH4 and CO2 gas fluxes.</title>
        <authorList>
            <person name="Altshuler I."/>
            <person name="Hamel J."/>
            <person name="Turney S."/>
            <person name="Magnuson E."/>
            <person name="Levesque R."/>
            <person name="Greer C."/>
            <person name="Whyte L.G."/>
        </authorList>
    </citation>
    <scope>NUCLEOTIDE SEQUENCE [LARGE SCALE GENOMIC DNA]</scope>
    <source>
        <strain evidence="1 2">E3</strain>
    </source>
</reference>
<comment type="caution">
    <text evidence="1">The sequence shown here is derived from an EMBL/GenBank/DDBJ whole genome shotgun (WGS) entry which is preliminary data.</text>
</comment>
<organism evidence="1 2">
    <name type="scientific">Pseudomonas arsenicoxydans</name>
    <dbReference type="NCBI Taxonomy" id="702115"/>
    <lineage>
        <taxon>Bacteria</taxon>
        <taxon>Pseudomonadati</taxon>
        <taxon>Pseudomonadota</taxon>
        <taxon>Gammaproteobacteria</taxon>
        <taxon>Pseudomonadales</taxon>
        <taxon>Pseudomonadaceae</taxon>
        <taxon>Pseudomonas</taxon>
    </lineage>
</organism>
<evidence type="ECO:0000313" key="1">
    <source>
        <dbReference type="EMBL" id="TPG81756.1"/>
    </source>
</evidence>
<accession>A0A502I7X3</accession>
<sequence>MPDTPPTSPEDILSQLVTGPSIREVASNALRAVLDVAYPSLNIEPAQAMVVTPTWHIINGQVTPGDSRYESLTDALVRSTLSAKTVTYLDGEHFLTLQPGVNPSIQLPVKIDTIGRLINQLIPLLFVAYQEQQLDYWNQPIENATPRWYQLSDSLHNLWQPQPLSDWDADQKAMVLALFTYPEQAIRQRRDTYKTRACLVDVDESGEHLRILDIAVLVGSVGARTLVITHSITEGFKHYDSLDAFGESLPGRVARTATSQLLKWRLYEPPGNFFDHQACALIAIELEAIGRLTDMIPTGVPGPKVNATADNPKDAHEDHFSQVQRLLPDWLSNAPPADLTRYSRHLMDLALLREQHAGKSCLDDLPPLPVFTLQALKKQLLKDHPEATDLKLETVELSIISPVILGAIAVPGKTDTVNLSLTDLALQNLIAVPLGNKTVRHTDGSAVESWMTPAYLEELVTRVNIGKIYPDLIKSTLLGDTLEMQRRQGLFTSHLRIQLPLQTLQCKIRGEAGIDDQGYRYVVAAMQRKADQRYVNGLEIVIRPLAFIPGGRTDGKADEVANMFVIGPRVADTGPCLLFRPLLDHPLLQYPCEANLLYAIKHNQTLRQSVLAWLPDDVRFNYSQYVFPGQLPSAWTLSQWLVDPTSALGMMGAVTLAATPLADPSLDTLFTANANAMITLADRQSVSNAQNRWATLKQGAWMLFNIALPFMGRTAGAAAWIWQVMDDLHQANEASERGDSEHTWAALTDLFLSLGMVLAHLAATRHKTVSRALEKESVTPQKQPVTEPAPKIAITQLPDTVAQSLPTTHDMSLYSQGAVARTGLGPLLDGLALAKPEGLASPSTEVGPHQFLSALNQKWYAPVGKRWFEVMLNDNVDVQIIDTRSTPTRTGPLLTHSAAGSWFIDTRLRLRGGGRSRKDLVRENERRKVELKQQLSTFDTHKVALKTALEKAEAAAVPLAPGVEDPNGRRLIETLNTQLAVYEVYIEQLKAFNALESIPNFRPVMISCLDHQLLLTEKWFHRQHSVFGTYMRRSLALLDNETVEHSQTPRQTHQQTHDLTQGFIEKIEFAQARIEALKRLGKEAAKIGAEYTSTLPTFDLQDLKLFQISLAQELCLNDTGTLATDAARQALVELVEDTGLTIQSSLDLEKDDHTLELAVQIDGLSDLVEQFATIDQRILDLPDEYPGQLLQPSVDLMRQRIEVFNERAVNTLTSLLHERKSLEPTPGPSRPVVAPQRLIKTRFKGAVVGKSRTRASETDTDLVDVTSPLTGKVIATFHEKTPGVWVEQLSANSRMPMASNPSLDISVQNGEALLGQLAAFIRRTEGHSKGVQRIPWEIEEMFHQQANRMESASGAIEKALTDHNATDEGPVSAVIVAKKLNDAATDLYKKGRDIRISMTKRQPPTAGRVEWLHSKDLVTVTRIQGRRRLKGARKDYLDEYEIRDQETRAVLWYAHFHYPEPGTARHDFTAAHLKTLEQRRLGGAYEKPGAVDNRQSIEIYRAEINHRLAGSLFFK</sequence>
<name>A0A502I7X3_9PSED</name>
<proteinExistence type="predicted"/>
<evidence type="ECO:0000313" key="2">
    <source>
        <dbReference type="Proteomes" id="UP000317933"/>
    </source>
</evidence>
<protein>
    <submittedName>
        <fullName evidence="1">Uncharacterized protein</fullName>
    </submittedName>
</protein>
<gene>
    <name evidence="1" type="ORF">EAH78_02330</name>
</gene>